<comment type="subunit">
    <text evidence="5">Heterooligomer composed of large and small subunits.</text>
</comment>
<feature type="region of interest" description="Disordered" evidence="7">
    <location>
        <begin position="1"/>
        <end position="36"/>
    </location>
</feature>
<dbReference type="HAMAP" id="MF_00378">
    <property type="entry name" value="Exonuc_7_L"/>
    <property type="match status" value="1"/>
</dbReference>
<evidence type="ECO:0000256" key="2">
    <source>
        <dbReference type="ARBA" id="ARBA00022722"/>
    </source>
</evidence>
<name>A0ABU9E8F4_9BACT</name>
<evidence type="ECO:0000256" key="1">
    <source>
        <dbReference type="ARBA" id="ARBA00022490"/>
    </source>
</evidence>
<keyword evidence="4 5" id="KW-0269">Exonuclease</keyword>
<dbReference type="Pfam" id="PF13742">
    <property type="entry name" value="tRNA_anti_2"/>
    <property type="match status" value="1"/>
</dbReference>
<dbReference type="Proteomes" id="UP001484239">
    <property type="component" value="Unassembled WGS sequence"/>
</dbReference>
<dbReference type="EC" id="3.1.11.6" evidence="5"/>
<dbReference type="InterPro" id="IPR003753">
    <property type="entry name" value="Exonuc_VII_L"/>
</dbReference>
<dbReference type="CDD" id="cd04489">
    <property type="entry name" value="ExoVII_LU_OBF"/>
    <property type="match status" value="1"/>
</dbReference>
<sequence length="467" mass="51073">MGDDATLDLFDSAPEAEADPESGRAEERVDDRSDEPEVWTVSQVNRAVRNLLEGRLPSLWVSGEVANWKRAGSGHRYFTLKDENAQIRSVMWRSDASRLPIDPDDGMEVRAYGSLTLYEARGEYQFVVRRIEAAGADGLWRIAFEKLRARLDAEGLLAPERKRPIPRFPRTVGIVTSTGGAALRDMLSVIGRRAPWTRVLVMGARVQGEGAALEIAHAMRTLGRSGRVDLMIVGRGGGSIEDLWAFNEEPVARAIAQCPVPVISAVGHETDVTIADLVADLRAPTPSAAGEAAVVDGAAVADYLRGVPARLAAGLRGSVEIRRRRVDDGIPRLRRAMDRLVAPRRERALQLRDRMAQAVAVGIERRRRRAEVDDRLARAMAVVLERRRQRLASLAGRLQALSPLSTLERGYAVPLTRDGAVLRSIDAFTPGRTFVLRVADGRVDCEAGAVHPDDLDLGPVGSMDDSE</sequence>
<comment type="function">
    <text evidence="5">Bidirectionally degrades single-stranded DNA into large acid-insoluble oligonucleotides, which are then degraded further into small acid-soluble oligonucleotides.</text>
</comment>
<evidence type="ECO:0000259" key="8">
    <source>
        <dbReference type="Pfam" id="PF02601"/>
    </source>
</evidence>
<keyword evidence="3 5" id="KW-0378">Hydrolase</keyword>
<evidence type="ECO:0000313" key="11">
    <source>
        <dbReference type="Proteomes" id="UP001484239"/>
    </source>
</evidence>
<comment type="catalytic activity">
    <reaction evidence="5 6">
        <text>Exonucleolytic cleavage in either 5'- to 3'- or 3'- to 5'-direction to yield nucleoside 5'-phosphates.</text>
        <dbReference type="EC" id="3.1.11.6"/>
    </reaction>
</comment>
<evidence type="ECO:0000256" key="4">
    <source>
        <dbReference type="ARBA" id="ARBA00022839"/>
    </source>
</evidence>
<comment type="subcellular location">
    <subcellularLocation>
        <location evidence="5 6">Cytoplasm</location>
    </subcellularLocation>
</comment>
<evidence type="ECO:0000256" key="3">
    <source>
        <dbReference type="ARBA" id="ARBA00022801"/>
    </source>
</evidence>
<dbReference type="InterPro" id="IPR020579">
    <property type="entry name" value="Exonuc_VII_lsu_C"/>
</dbReference>
<dbReference type="InterPro" id="IPR025824">
    <property type="entry name" value="OB-fold_nuc-bd_dom"/>
</dbReference>
<dbReference type="NCBIfam" id="TIGR00237">
    <property type="entry name" value="xseA"/>
    <property type="match status" value="1"/>
</dbReference>
<evidence type="ECO:0000313" key="10">
    <source>
        <dbReference type="EMBL" id="MEK9500408.1"/>
    </source>
</evidence>
<gene>
    <name evidence="5 10" type="primary">xseA</name>
    <name evidence="10" type="ORF">WI372_05425</name>
</gene>
<feature type="domain" description="OB-fold nucleic acid binding" evidence="9">
    <location>
        <begin position="39"/>
        <end position="132"/>
    </location>
</feature>
<comment type="caution">
    <text evidence="10">The sequence shown here is derived from an EMBL/GenBank/DDBJ whole genome shotgun (WGS) entry which is preliminary data.</text>
</comment>
<evidence type="ECO:0000256" key="6">
    <source>
        <dbReference type="RuleBase" id="RU004355"/>
    </source>
</evidence>
<keyword evidence="2 5" id="KW-0540">Nuclease</keyword>
<reference evidence="10 11" key="1">
    <citation type="submission" date="2024-02" db="EMBL/GenBank/DDBJ databases">
        <title>A novel Gemmatimonadota bacterium.</title>
        <authorList>
            <person name="Du Z.-J."/>
            <person name="Ye Y.-Q."/>
        </authorList>
    </citation>
    <scope>NUCLEOTIDE SEQUENCE [LARGE SCALE GENOMIC DNA]</scope>
    <source>
        <strain evidence="10 11">DH-20</strain>
    </source>
</reference>
<feature type="compositionally biased region" description="Basic and acidic residues" evidence="7">
    <location>
        <begin position="21"/>
        <end position="31"/>
    </location>
</feature>
<dbReference type="EMBL" id="JBBHLI010000002">
    <property type="protein sequence ID" value="MEK9500408.1"/>
    <property type="molecule type" value="Genomic_DNA"/>
</dbReference>
<dbReference type="PANTHER" id="PTHR30008">
    <property type="entry name" value="EXODEOXYRIBONUCLEASE 7 LARGE SUBUNIT"/>
    <property type="match status" value="1"/>
</dbReference>
<dbReference type="PANTHER" id="PTHR30008:SF0">
    <property type="entry name" value="EXODEOXYRIBONUCLEASE 7 LARGE SUBUNIT"/>
    <property type="match status" value="1"/>
</dbReference>
<evidence type="ECO:0000256" key="5">
    <source>
        <dbReference type="HAMAP-Rule" id="MF_00378"/>
    </source>
</evidence>
<keyword evidence="11" id="KW-1185">Reference proteome</keyword>
<dbReference type="RefSeq" id="WP_405284773.1">
    <property type="nucleotide sequence ID" value="NZ_CP144380.1"/>
</dbReference>
<feature type="domain" description="Exonuclease VII large subunit C-terminal" evidence="8">
    <location>
        <begin position="156"/>
        <end position="446"/>
    </location>
</feature>
<organism evidence="10 11">
    <name type="scientific">Gaopeijia maritima</name>
    <dbReference type="NCBI Taxonomy" id="3119007"/>
    <lineage>
        <taxon>Bacteria</taxon>
        <taxon>Pseudomonadati</taxon>
        <taxon>Gemmatimonadota</taxon>
        <taxon>Longimicrobiia</taxon>
        <taxon>Gaopeijiales</taxon>
        <taxon>Gaopeijiaceae</taxon>
        <taxon>Gaopeijia</taxon>
    </lineage>
</organism>
<comment type="similarity">
    <text evidence="5 6">Belongs to the XseA family.</text>
</comment>
<keyword evidence="1 5" id="KW-0963">Cytoplasm</keyword>
<dbReference type="GO" id="GO:0008855">
    <property type="term" value="F:exodeoxyribonuclease VII activity"/>
    <property type="evidence" value="ECO:0007669"/>
    <property type="project" value="UniProtKB-EC"/>
</dbReference>
<proteinExistence type="inferred from homology"/>
<accession>A0ABU9E8F4</accession>
<evidence type="ECO:0000259" key="9">
    <source>
        <dbReference type="Pfam" id="PF13742"/>
    </source>
</evidence>
<protein>
    <recommendedName>
        <fullName evidence="5">Exodeoxyribonuclease 7 large subunit</fullName>
        <ecNumber evidence="5">3.1.11.6</ecNumber>
    </recommendedName>
    <alternativeName>
        <fullName evidence="5">Exodeoxyribonuclease VII large subunit</fullName>
        <shortName evidence="5">Exonuclease VII large subunit</shortName>
    </alternativeName>
</protein>
<dbReference type="Pfam" id="PF02601">
    <property type="entry name" value="Exonuc_VII_L"/>
    <property type="match status" value="1"/>
</dbReference>
<evidence type="ECO:0000256" key="7">
    <source>
        <dbReference type="SAM" id="MobiDB-lite"/>
    </source>
</evidence>